<dbReference type="Pfam" id="PF11392">
    <property type="entry name" value="AllH"/>
    <property type="match status" value="1"/>
</dbReference>
<evidence type="ECO:0000313" key="2">
    <source>
        <dbReference type="Proteomes" id="UP001519295"/>
    </source>
</evidence>
<keyword evidence="2" id="KW-1185">Reference proteome</keyword>
<comment type="caution">
    <text evidence="1">The sequence shown here is derived from an EMBL/GenBank/DDBJ whole genome shotgun (WGS) entry which is preliminary data.</text>
</comment>
<organism evidence="1 2">
    <name type="scientific">Pseudonocardia parietis</name>
    <dbReference type="NCBI Taxonomy" id="570936"/>
    <lineage>
        <taxon>Bacteria</taxon>
        <taxon>Bacillati</taxon>
        <taxon>Actinomycetota</taxon>
        <taxon>Actinomycetes</taxon>
        <taxon>Pseudonocardiales</taxon>
        <taxon>Pseudonocardiaceae</taxon>
        <taxon>Pseudonocardia</taxon>
    </lineage>
</organism>
<proteinExistence type="predicted"/>
<evidence type="ECO:0000313" key="1">
    <source>
        <dbReference type="EMBL" id="MBP2367828.1"/>
    </source>
</evidence>
<dbReference type="RefSeq" id="WP_210028015.1">
    <property type="nucleotide sequence ID" value="NZ_JAGINU010000001.1"/>
</dbReference>
<reference evidence="1 2" key="1">
    <citation type="submission" date="2021-03" db="EMBL/GenBank/DDBJ databases">
        <title>Sequencing the genomes of 1000 actinobacteria strains.</title>
        <authorList>
            <person name="Klenk H.-P."/>
        </authorList>
    </citation>
    <scope>NUCLEOTIDE SEQUENCE [LARGE SCALE GENOMIC DNA]</scope>
    <source>
        <strain evidence="1 2">DSM 45256</strain>
    </source>
</reference>
<dbReference type="Proteomes" id="UP001519295">
    <property type="component" value="Unassembled WGS sequence"/>
</dbReference>
<name>A0ABS4VV82_9PSEU</name>
<gene>
    <name evidence="1" type="ORF">JOF36_003524</name>
</gene>
<dbReference type="EMBL" id="JAGINU010000001">
    <property type="protein sequence ID" value="MBP2367828.1"/>
    <property type="molecule type" value="Genomic_DNA"/>
</dbReference>
<accession>A0ABS4VV82</accession>
<evidence type="ECO:0008006" key="3">
    <source>
        <dbReference type="Google" id="ProtNLM"/>
    </source>
</evidence>
<dbReference type="InterPro" id="IPR021530">
    <property type="entry name" value="AllH-like"/>
</dbReference>
<sequence>MSTDCDRGAAFAELTGAARRTGALRGRVVSVHRRAVYLRFDDVLVALAGPGVEAGPLHLRGPALPPAGTGEAVRFDGSRVAARRWAVRCDVPERIGALPGPAELARARRADPAAGLRFPDEPDVAVDAVVAAVRNGDVPGAAALLGGRGPGLTPAGDDVLAGLLLVARAMWGPAAEPWLAGTVDRVRTTEHARAFLYWAARGQGLAPVHDWLAAVVSGSRDDRHRLERRIARIGASSGRSMVAGLRLGLGQLPESPVETQVSTATAGPGL</sequence>
<protein>
    <recommendedName>
        <fullName evidence="3">DUF2877 domain-containing protein</fullName>
    </recommendedName>
</protein>